<evidence type="ECO:0000256" key="8">
    <source>
        <dbReference type="ARBA" id="ARBA00022801"/>
    </source>
</evidence>
<keyword evidence="6" id="KW-0812">Transmembrane</keyword>
<gene>
    <name evidence="14" type="ORF">L596_009528</name>
</gene>
<evidence type="ECO:0000256" key="4">
    <source>
        <dbReference type="ARBA" id="ARBA00013650"/>
    </source>
</evidence>
<evidence type="ECO:0000256" key="9">
    <source>
        <dbReference type="ARBA" id="ARBA00022989"/>
    </source>
</evidence>
<evidence type="ECO:0000256" key="12">
    <source>
        <dbReference type="SAM" id="MobiDB-lite"/>
    </source>
</evidence>
<evidence type="ECO:0000256" key="11">
    <source>
        <dbReference type="ARBA" id="ARBA00023136"/>
    </source>
</evidence>
<dbReference type="PRINTS" id="PR00727">
    <property type="entry name" value="LEADERPTASE"/>
</dbReference>
<dbReference type="AlphaFoldDB" id="A0A4U5PFL8"/>
<dbReference type="GO" id="GO:0006465">
    <property type="term" value="P:signal peptide processing"/>
    <property type="evidence" value="ECO:0007669"/>
    <property type="project" value="InterPro"/>
</dbReference>
<evidence type="ECO:0000259" key="13">
    <source>
        <dbReference type="Pfam" id="PF10502"/>
    </source>
</evidence>
<evidence type="ECO:0000256" key="1">
    <source>
        <dbReference type="ARBA" id="ARBA00004434"/>
    </source>
</evidence>
<comment type="subcellular location">
    <subcellularLocation>
        <location evidence="1">Mitochondrion inner membrane</location>
        <topology evidence="1">Single-pass membrane protein</topology>
    </subcellularLocation>
</comment>
<dbReference type="EMBL" id="AZBU02000002">
    <property type="protein sequence ID" value="TKR95347.1"/>
    <property type="molecule type" value="Genomic_DNA"/>
</dbReference>
<organism evidence="14 15">
    <name type="scientific">Steinernema carpocapsae</name>
    <name type="common">Entomopathogenic nematode</name>
    <dbReference type="NCBI Taxonomy" id="34508"/>
    <lineage>
        <taxon>Eukaryota</taxon>
        <taxon>Metazoa</taxon>
        <taxon>Ecdysozoa</taxon>
        <taxon>Nematoda</taxon>
        <taxon>Chromadorea</taxon>
        <taxon>Rhabditida</taxon>
        <taxon>Tylenchina</taxon>
        <taxon>Panagrolaimomorpha</taxon>
        <taxon>Strongyloidoidea</taxon>
        <taxon>Steinernematidae</taxon>
        <taxon>Steinernema</taxon>
    </lineage>
</organism>
<name>A0A4U5PFL8_STECR</name>
<reference evidence="14 15" key="2">
    <citation type="journal article" date="2019" name="G3 (Bethesda)">
        <title>Hybrid Assembly of the Genome of the Entomopathogenic Nematode Steinernema carpocapsae Identifies the X-Chromosome.</title>
        <authorList>
            <person name="Serra L."/>
            <person name="Macchietto M."/>
            <person name="Macias-Munoz A."/>
            <person name="McGill C.J."/>
            <person name="Rodriguez I.M."/>
            <person name="Rodriguez B."/>
            <person name="Murad R."/>
            <person name="Mortazavi A."/>
        </authorList>
    </citation>
    <scope>NUCLEOTIDE SEQUENCE [LARGE SCALE GENOMIC DNA]</scope>
    <source>
        <strain evidence="14 15">ALL</strain>
    </source>
</reference>
<dbReference type="PANTHER" id="PTHR46041">
    <property type="entry name" value="MITOCHONDRIAL INNER MEMBRANE PROTEASE SUBUNIT 2"/>
    <property type="match status" value="1"/>
</dbReference>
<feature type="domain" description="Peptidase S26" evidence="13">
    <location>
        <begin position="22"/>
        <end position="56"/>
    </location>
</feature>
<dbReference type="InterPro" id="IPR037730">
    <property type="entry name" value="IMP2"/>
</dbReference>
<dbReference type="Proteomes" id="UP000298663">
    <property type="component" value="Unassembled WGS sequence"/>
</dbReference>
<dbReference type="STRING" id="34508.A0A4U5PFL8"/>
<dbReference type="GO" id="GO:0042720">
    <property type="term" value="C:mitochondrial inner membrane peptidase complex"/>
    <property type="evidence" value="ECO:0007669"/>
    <property type="project" value="InterPro"/>
</dbReference>
<keyword evidence="11" id="KW-0472">Membrane</keyword>
<dbReference type="PANTHER" id="PTHR46041:SF2">
    <property type="entry name" value="MITOCHONDRIAL INNER MEMBRANE PROTEASE SUBUNIT 2"/>
    <property type="match status" value="1"/>
</dbReference>
<dbReference type="InterPro" id="IPR036286">
    <property type="entry name" value="LexA/Signal_pep-like_sf"/>
</dbReference>
<evidence type="ECO:0000256" key="7">
    <source>
        <dbReference type="ARBA" id="ARBA00022792"/>
    </source>
</evidence>
<keyword evidence="10" id="KW-0496">Mitochondrion</keyword>
<dbReference type="Gene3D" id="2.10.109.10">
    <property type="entry name" value="Umud Fragment, subunit A"/>
    <property type="match status" value="1"/>
</dbReference>
<dbReference type="SUPFAM" id="SSF51306">
    <property type="entry name" value="LexA/Signal peptidase"/>
    <property type="match status" value="2"/>
</dbReference>
<dbReference type="GO" id="GO:0006627">
    <property type="term" value="P:protein processing involved in protein targeting to mitochondrion"/>
    <property type="evidence" value="ECO:0007669"/>
    <property type="project" value="InterPro"/>
</dbReference>
<evidence type="ECO:0000313" key="15">
    <source>
        <dbReference type="Proteomes" id="UP000298663"/>
    </source>
</evidence>
<protein>
    <recommendedName>
        <fullName evidence="4">Mitochondrial inner membrane protease subunit 2</fullName>
    </recommendedName>
</protein>
<dbReference type="GO" id="GO:0004252">
    <property type="term" value="F:serine-type endopeptidase activity"/>
    <property type="evidence" value="ECO:0007669"/>
    <property type="project" value="InterPro"/>
</dbReference>
<evidence type="ECO:0000256" key="3">
    <source>
        <dbReference type="ARBA" id="ARBA00011805"/>
    </source>
</evidence>
<reference evidence="14 15" key="1">
    <citation type="journal article" date="2015" name="Genome Biol.">
        <title>Comparative genomics of Steinernema reveals deeply conserved gene regulatory networks.</title>
        <authorList>
            <person name="Dillman A.R."/>
            <person name="Macchietto M."/>
            <person name="Porter C.F."/>
            <person name="Rogers A."/>
            <person name="Williams B."/>
            <person name="Antoshechkin I."/>
            <person name="Lee M.M."/>
            <person name="Goodwin Z."/>
            <person name="Lu X."/>
            <person name="Lewis E.E."/>
            <person name="Goodrich-Blair H."/>
            <person name="Stock S.P."/>
            <person name="Adams B.J."/>
            <person name="Sternberg P.W."/>
            <person name="Mortazavi A."/>
        </authorList>
    </citation>
    <scope>NUCLEOTIDE SEQUENCE [LARGE SCALE GENOMIC DNA]</scope>
    <source>
        <strain evidence="14 15">ALL</strain>
    </source>
</reference>
<feature type="region of interest" description="Disordered" evidence="12">
    <location>
        <begin position="158"/>
        <end position="189"/>
    </location>
</feature>
<evidence type="ECO:0000256" key="10">
    <source>
        <dbReference type="ARBA" id="ARBA00023128"/>
    </source>
</evidence>
<sequence length="189" mass="21794">MCTMYKRIVGLPGDEVYNDWKQEKEKVPEGCVYLMGDNRKDSTDSRHFGPVRIDGLQSTILRRLTPTVINFVPVFEARVPKEGTFLPSMSRGMLPSIPDYDTDLWVKNVDKNNLKRGMVVTFTRDILKKGRKKATLFEISRIVALPGETIYYLQRSTKSKRSGPGELRLRGWRQPKKGDEISDLWKLQD</sequence>
<keyword evidence="15" id="KW-1185">Reference proteome</keyword>
<keyword evidence="9" id="KW-1133">Transmembrane helix</keyword>
<comment type="subunit">
    <text evidence="3">Heterodimer of 2 subunits, IMMPL1 and IMMPL2.</text>
</comment>
<evidence type="ECO:0000256" key="2">
    <source>
        <dbReference type="ARBA" id="ARBA00007066"/>
    </source>
</evidence>
<dbReference type="CDD" id="cd06530">
    <property type="entry name" value="S26_SPase_I"/>
    <property type="match status" value="1"/>
</dbReference>
<keyword evidence="7" id="KW-0999">Mitochondrion inner membrane</keyword>
<evidence type="ECO:0000313" key="14">
    <source>
        <dbReference type="EMBL" id="TKR95347.1"/>
    </source>
</evidence>
<comment type="caution">
    <text evidence="14">The sequence shown here is derived from an EMBL/GenBank/DDBJ whole genome shotgun (WGS) entry which is preliminary data.</text>
</comment>
<evidence type="ECO:0000256" key="6">
    <source>
        <dbReference type="ARBA" id="ARBA00022692"/>
    </source>
</evidence>
<keyword evidence="5" id="KW-0645">Protease</keyword>
<dbReference type="InterPro" id="IPR019533">
    <property type="entry name" value="Peptidase_S26"/>
</dbReference>
<proteinExistence type="inferred from homology"/>
<comment type="similarity">
    <text evidence="2">Belongs to the peptidase S26 family. IMP2 subfamily.</text>
</comment>
<evidence type="ECO:0000256" key="5">
    <source>
        <dbReference type="ARBA" id="ARBA00022670"/>
    </source>
</evidence>
<dbReference type="Pfam" id="PF10502">
    <property type="entry name" value="Peptidase_S26"/>
    <property type="match status" value="1"/>
</dbReference>
<accession>A0A4U5PFL8</accession>
<dbReference type="InterPro" id="IPR000223">
    <property type="entry name" value="Pept_S26A_signal_pept_1"/>
</dbReference>
<dbReference type="OrthoDB" id="308440at2759"/>
<keyword evidence="8" id="KW-0378">Hydrolase</keyword>